<comment type="caution">
    <text evidence="2">The sequence shown here is derived from an EMBL/GenBank/DDBJ whole genome shotgun (WGS) entry which is preliminary data.</text>
</comment>
<dbReference type="AlphaFoldDB" id="A0AAN6RQ54"/>
<proteinExistence type="predicted"/>
<name>A0AAN6RQ54_9PEZI</name>
<feature type="region of interest" description="Disordered" evidence="1">
    <location>
        <begin position="77"/>
        <end position="101"/>
    </location>
</feature>
<sequence>MCKYTRIDMICRHFINLKIFEYCENVGDDPDAIPCDDTDANTDVISHSGEICKFCSKRREKVKAVRKAASVCPPVAQETFPAPADTPSSSSTSSSSSSSSLAAVTRLTTDVSSMQLTSTTAPPVPATTRSTTSTTTTSATAAGAPQKRLTPVPTTVHQPAITITPPTTASFSTRNQPAAQPAPVKTQPTAAIVKTQPAAIKTQAATVAVKSQLTAAPVKTQAAAPKTQAAAASVKTQHAPVTTQPAENKTQPTVKTQTAPTAAKNLSSAGGVKTPAKTGAVPSDDFVSSALARQEAAAKLPAAPNTTACFRPALADDDETGR</sequence>
<gene>
    <name evidence="2" type="ORF">C8A05DRAFT_37507</name>
</gene>
<feature type="compositionally biased region" description="Low complexity" evidence="1">
    <location>
        <begin position="117"/>
        <end position="145"/>
    </location>
</feature>
<evidence type="ECO:0000256" key="1">
    <source>
        <dbReference type="SAM" id="MobiDB-lite"/>
    </source>
</evidence>
<organism evidence="2 3">
    <name type="scientific">Staphylotrichum tortipilum</name>
    <dbReference type="NCBI Taxonomy" id="2831512"/>
    <lineage>
        <taxon>Eukaryota</taxon>
        <taxon>Fungi</taxon>
        <taxon>Dikarya</taxon>
        <taxon>Ascomycota</taxon>
        <taxon>Pezizomycotina</taxon>
        <taxon>Sordariomycetes</taxon>
        <taxon>Sordariomycetidae</taxon>
        <taxon>Sordariales</taxon>
        <taxon>Chaetomiaceae</taxon>
        <taxon>Staphylotrichum</taxon>
    </lineage>
</organism>
<feature type="region of interest" description="Disordered" evidence="1">
    <location>
        <begin position="229"/>
        <end position="283"/>
    </location>
</feature>
<feature type="compositionally biased region" description="Low complexity" evidence="1">
    <location>
        <begin position="88"/>
        <end position="100"/>
    </location>
</feature>
<feature type="region of interest" description="Disordered" evidence="1">
    <location>
        <begin position="298"/>
        <end position="322"/>
    </location>
</feature>
<keyword evidence="3" id="KW-1185">Reference proteome</keyword>
<evidence type="ECO:0000313" key="3">
    <source>
        <dbReference type="Proteomes" id="UP001303889"/>
    </source>
</evidence>
<feature type="region of interest" description="Disordered" evidence="1">
    <location>
        <begin position="113"/>
        <end position="154"/>
    </location>
</feature>
<evidence type="ECO:0000313" key="2">
    <source>
        <dbReference type="EMBL" id="KAK3898895.1"/>
    </source>
</evidence>
<reference evidence="2" key="1">
    <citation type="journal article" date="2023" name="Mol. Phylogenet. Evol.">
        <title>Genome-scale phylogeny and comparative genomics of the fungal order Sordariales.</title>
        <authorList>
            <person name="Hensen N."/>
            <person name="Bonometti L."/>
            <person name="Westerberg I."/>
            <person name="Brannstrom I.O."/>
            <person name="Guillou S."/>
            <person name="Cros-Aarteil S."/>
            <person name="Calhoun S."/>
            <person name="Haridas S."/>
            <person name="Kuo A."/>
            <person name="Mondo S."/>
            <person name="Pangilinan J."/>
            <person name="Riley R."/>
            <person name="LaButti K."/>
            <person name="Andreopoulos B."/>
            <person name="Lipzen A."/>
            <person name="Chen C."/>
            <person name="Yan M."/>
            <person name="Daum C."/>
            <person name="Ng V."/>
            <person name="Clum A."/>
            <person name="Steindorff A."/>
            <person name="Ohm R.A."/>
            <person name="Martin F."/>
            <person name="Silar P."/>
            <person name="Natvig D.O."/>
            <person name="Lalanne C."/>
            <person name="Gautier V."/>
            <person name="Ament-Velasquez S.L."/>
            <person name="Kruys A."/>
            <person name="Hutchinson M.I."/>
            <person name="Powell A.J."/>
            <person name="Barry K."/>
            <person name="Miller A.N."/>
            <person name="Grigoriev I.V."/>
            <person name="Debuchy R."/>
            <person name="Gladieux P."/>
            <person name="Hiltunen Thoren M."/>
            <person name="Johannesson H."/>
        </authorList>
    </citation>
    <scope>NUCLEOTIDE SEQUENCE</scope>
    <source>
        <strain evidence="2">CBS 103.79</strain>
    </source>
</reference>
<protein>
    <submittedName>
        <fullName evidence="2">Uncharacterized protein</fullName>
    </submittedName>
</protein>
<dbReference type="EMBL" id="MU855863">
    <property type="protein sequence ID" value="KAK3898895.1"/>
    <property type="molecule type" value="Genomic_DNA"/>
</dbReference>
<dbReference type="Proteomes" id="UP001303889">
    <property type="component" value="Unassembled WGS sequence"/>
</dbReference>
<feature type="compositionally biased region" description="Polar residues" evidence="1">
    <location>
        <begin position="234"/>
        <end position="268"/>
    </location>
</feature>
<feature type="region of interest" description="Disordered" evidence="1">
    <location>
        <begin position="166"/>
        <end position="188"/>
    </location>
</feature>
<reference evidence="2" key="2">
    <citation type="submission" date="2023-05" db="EMBL/GenBank/DDBJ databases">
        <authorList>
            <consortium name="Lawrence Berkeley National Laboratory"/>
            <person name="Steindorff A."/>
            <person name="Hensen N."/>
            <person name="Bonometti L."/>
            <person name="Westerberg I."/>
            <person name="Brannstrom I.O."/>
            <person name="Guillou S."/>
            <person name="Cros-Aarteil S."/>
            <person name="Calhoun S."/>
            <person name="Haridas S."/>
            <person name="Kuo A."/>
            <person name="Mondo S."/>
            <person name="Pangilinan J."/>
            <person name="Riley R."/>
            <person name="Labutti K."/>
            <person name="Andreopoulos B."/>
            <person name="Lipzen A."/>
            <person name="Chen C."/>
            <person name="Yanf M."/>
            <person name="Daum C."/>
            <person name="Ng V."/>
            <person name="Clum A."/>
            <person name="Ohm R."/>
            <person name="Martin F."/>
            <person name="Silar P."/>
            <person name="Natvig D."/>
            <person name="Lalanne C."/>
            <person name="Gautier V."/>
            <person name="Ament-Velasquez S.L."/>
            <person name="Kruys A."/>
            <person name="Hutchinson M.I."/>
            <person name="Powell A.J."/>
            <person name="Barry K."/>
            <person name="Miller A.N."/>
            <person name="Grigoriev I.V."/>
            <person name="Debuchy R."/>
            <person name="Gladieux P."/>
            <person name="Thoren M.H."/>
            <person name="Johannesson H."/>
        </authorList>
    </citation>
    <scope>NUCLEOTIDE SEQUENCE</scope>
    <source>
        <strain evidence="2">CBS 103.79</strain>
    </source>
</reference>
<accession>A0AAN6RQ54</accession>